<accession>A0A5K7SHA5</accession>
<evidence type="ECO:0000313" key="1">
    <source>
        <dbReference type="EMBL" id="BBE20664.1"/>
    </source>
</evidence>
<sequence length="247" mass="26292">MPSTSETGHAKNVANYEKLIANITALGTPYNPSKASLKLPALNTQLTAAKTAIAAVNSAEPAYKNAVSARDVAFAPLSKSITRVNNALKASDTTTQVDESALTLVRKLQGRRATPKMTEEEKKVAAEAGNEVTEISSSQMSFDNRIDNLDKLVKLLTSVTAYAPNEADLKVTALTTLLTDLKAKNTAVITAEAPLVNARIARNDVLYKAGTGLVDTSVDVKTYVKSVFGATSPQYKTISGLTFTNRK</sequence>
<protein>
    <submittedName>
        <fullName evidence="1">Uncharacterized protein</fullName>
    </submittedName>
</protein>
<dbReference type="RefSeq" id="WP_318348786.1">
    <property type="nucleotide sequence ID" value="NZ_AP018694.1"/>
</dbReference>
<proteinExistence type="predicted"/>
<dbReference type="KEGG" id="anf:AQPE_4858"/>
<keyword evidence="2" id="KW-1185">Reference proteome</keyword>
<evidence type="ECO:0000313" key="2">
    <source>
        <dbReference type="Proteomes" id="UP001193389"/>
    </source>
</evidence>
<organism evidence="1 2">
    <name type="scientific">Aquipluma nitroreducens</name>
    <dbReference type="NCBI Taxonomy" id="2010828"/>
    <lineage>
        <taxon>Bacteria</taxon>
        <taxon>Pseudomonadati</taxon>
        <taxon>Bacteroidota</taxon>
        <taxon>Bacteroidia</taxon>
        <taxon>Marinilabiliales</taxon>
        <taxon>Prolixibacteraceae</taxon>
        <taxon>Aquipluma</taxon>
    </lineage>
</organism>
<reference evidence="1" key="1">
    <citation type="journal article" date="2020" name="Int. J. Syst. Evol. Microbiol.">
        <title>Aquipluma nitroreducens gen. nov. sp. nov., a novel facultatively anaerobic bacterium isolated from a freshwater lake.</title>
        <authorList>
            <person name="Watanabe M."/>
            <person name="Kojima H."/>
            <person name="Fukui M."/>
        </authorList>
    </citation>
    <scope>NUCLEOTIDE SEQUENCE</scope>
    <source>
        <strain evidence="1">MeG22</strain>
    </source>
</reference>
<dbReference type="AlphaFoldDB" id="A0A5K7SHA5"/>
<name>A0A5K7SHA5_9BACT</name>
<dbReference type="Proteomes" id="UP001193389">
    <property type="component" value="Chromosome"/>
</dbReference>
<dbReference type="EMBL" id="AP018694">
    <property type="protein sequence ID" value="BBE20664.1"/>
    <property type="molecule type" value="Genomic_DNA"/>
</dbReference>
<gene>
    <name evidence="1" type="ORF">AQPE_4858</name>
</gene>